<keyword evidence="2" id="KW-1185">Reference proteome</keyword>
<dbReference type="InParanoid" id="F8Q8Y5"/>
<gene>
    <name evidence="1" type="ORF">SERLA73DRAFT_38046</name>
</gene>
<evidence type="ECO:0000313" key="2">
    <source>
        <dbReference type="Proteomes" id="UP000008063"/>
    </source>
</evidence>
<dbReference type="EMBL" id="GL945486">
    <property type="protein sequence ID" value="EGN95040.1"/>
    <property type="molecule type" value="Genomic_DNA"/>
</dbReference>
<dbReference type="AlphaFoldDB" id="F8Q8Y5"/>
<evidence type="ECO:0000313" key="1">
    <source>
        <dbReference type="EMBL" id="EGN95040.1"/>
    </source>
</evidence>
<accession>F8Q8Y5</accession>
<name>F8Q8Y5_SERL3</name>
<feature type="non-terminal residue" evidence="1">
    <location>
        <position position="1"/>
    </location>
</feature>
<dbReference type="HOGENOM" id="CLU_2298482_0_0_1"/>
<organism evidence="2">
    <name type="scientific">Serpula lacrymans var. lacrymans (strain S7.3)</name>
    <name type="common">Dry rot fungus</name>
    <dbReference type="NCBI Taxonomy" id="936435"/>
    <lineage>
        <taxon>Eukaryota</taxon>
        <taxon>Fungi</taxon>
        <taxon>Dikarya</taxon>
        <taxon>Basidiomycota</taxon>
        <taxon>Agaricomycotina</taxon>
        <taxon>Agaricomycetes</taxon>
        <taxon>Agaricomycetidae</taxon>
        <taxon>Boletales</taxon>
        <taxon>Coniophorineae</taxon>
        <taxon>Serpulaceae</taxon>
        <taxon>Serpula</taxon>
    </lineage>
</organism>
<dbReference type="Proteomes" id="UP000008063">
    <property type="component" value="Unassembled WGS sequence"/>
</dbReference>
<protein>
    <submittedName>
        <fullName evidence="1">Uncharacterized protein</fullName>
    </submittedName>
</protein>
<proteinExistence type="predicted"/>
<feature type="non-terminal residue" evidence="1">
    <location>
        <position position="101"/>
    </location>
</feature>
<sequence>STRINLCQPRICIGVSCEKSSTRTFCMSFSMKTVNDKKSICKKFRLTRQAIWSQCICEVIHDYFGSFRPACNNGQENIIAAFSSRDTVEPIAYAMGTPSTH</sequence>
<reference evidence="2" key="1">
    <citation type="journal article" date="2011" name="Science">
        <title>The plant cell wall-decomposing machinery underlies the functional diversity of forest fungi.</title>
        <authorList>
            <person name="Eastwood D.C."/>
            <person name="Floudas D."/>
            <person name="Binder M."/>
            <person name="Majcherczyk A."/>
            <person name="Schneider P."/>
            <person name="Aerts A."/>
            <person name="Asiegbu F.O."/>
            <person name="Baker S.E."/>
            <person name="Barry K."/>
            <person name="Bendiksby M."/>
            <person name="Blumentritt M."/>
            <person name="Coutinho P.M."/>
            <person name="Cullen D."/>
            <person name="de Vries R.P."/>
            <person name="Gathman A."/>
            <person name="Goodell B."/>
            <person name="Henrissat B."/>
            <person name="Ihrmark K."/>
            <person name="Kauserud H."/>
            <person name="Kohler A."/>
            <person name="LaButti K."/>
            <person name="Lapidus A."/>
            <person name="Lavin J.L."/>
            <person name="Lee Y.-H."/>
            <person name="Lindquist E."/>
            <person name="Lilly W."/>
            <person name="Lucas S."/>
            <person name="Morin E."/>
            <person name="Murat C."/>
            <person name="Oguiza J.A."/>
            <person name="Park J."/>
            <person name="Pisabarro A.G."/>
            <person name="Riley R."/>
            <person name="Rosling A."/>
            <person name="Salamov A."/>
            <person name="Schmidt O."/>
            <person name="Schmutz J."/>
            <person name="Skrede I."/>
            <person name="Stenlid J."/>
            <person name="Wiebenga A."/>
            <person name="Xie X."/>
            <person name="Kuees U."/>
            <person name="Hibbett D.S."/>
            <person name="Hoffmeister D."/>
            <person name="Hoegberg N."/>
            <person name="Martin F."/>
            <person name="Grigoriev I.V."/>
            <person name="Watkinson S.C."/>
        </authorList>
    </citation>
    <scope>NUCLEOTIDE SEQUENCE [LARGE SCALE GENOMIC DNA]</scope>
    <source>
        <strain evidence="2">strain S7.3</strain>
    </source>
</reference>